<dbReference type="GO" id="GO:0071897">
    <property type="term" value="P:DNA biosynthetic process"/>
    <property type="evidence" value="ECO:0007669"/>
    <property type="project" value="InterPro"/>
</dbReference>
<dbReference type="SUPFAM" id="SSF56091">
    <property type="entry name" value="DNA ligase/mRNA capping enzyme, catalytic domain"/>
    <property type="match status" value="1"/>
</dbReference>
<dbReference type="PANTHER" id="PTHR45674:SF4">
    <property type="entry name" value="DNA LIGASE 1"/>
    <property type="match status" value="1"/>
</dbReference>
<keyword evidence="10 14" id="KW-0234">DNA repair</keyword>
<keyword evidence="18" id="KW-1185">Reference proteome</keyword>
<evidence type="ECO:0000256" key="8">
    <source>
        <dbReference type="ARBA" id="ARBA00022840"/>
    </source>
</evidence>
<dbReference type="Proteomes" id="UP000053780">
    <property type="component" value="Unassembled WGS sequence"/>
</dbReference>
<comment type="similarity">
    <text evidence="2 15">Belongs to the ATP-dependent DNA ligase family.</text>
</comment>
<keyword evidence="3 14" id="KW-0436">Ligase</keyword>
<keyword evidence="7 14" id="KW-0227">DNA damage</keyword>
<dbReference type="Pfam" id="PF04679">
    <property type="entry name" value="DNA_ligase_A_C"/>
    <property type="match status" value="1"/>
</dbReference>
<dbReference type="Gene3D" id="1.10.3260.10">
    <property type="entry name" value="DNA ligase, ATP-dependent, N-terminal domain"/>
    <property type="match status" value="1"/>
</dbReference>
<dbReference type="InterPro" id="IPR016059">
    <property type="entry name" value="DNA_ligase_ATP-dep_CS"/>
</dbReference>
<evidence type="ECO:0000256" key="4">
    <source>
        <dbReference type="ARBA" id="ARBA00022618"/>
    </source>
</evidence>
<evidence type="ECO:0000256" key="1">
    <source>
        <dbReference type="ARBA" id="ARBA00004123"/>
    </source>
</evidence>
<reference evidence="17 18" key="1">
    <citation type="journal article" date="2013" name="BMC Genomics">
        <title>Genome sequencing and comparative genomics of honey bee microsporidia, Nosema apis reveal novel insights into host-parasite interactions.</title>
        <authorList>
            <person name="Chen Yp."/>
            <person name="Pettis J.S."/>
            <person name="Zhao Y."/>
            <person name="Liu X."/>
            <person name="Tallon L.J."/>
            <person name="Sadzewicz L.D."/>
            <person name="Li R."/>
            <person name="Zheng H."/>
            <person name="Huang S."/>
            <person name="Zhang X."/>
            <person name="Hamilton M.C."/>
            <person name="Pernal S.F."/>
            <person name="Melathopoulos A.P."/>
            <person name="Yan X."/>
            <person name="Evans J.D."/>
        </authorList>
    </citation>
    <scope>NUCLEOTIDE SEQUENCE [LARGE SCALE GENOMIC DNA]</scope>
    <source>
        <strain evidence="17 18">BRL 01</strain>
    </source>
</reference>
<dbReference type="SUPFAM" id="SSF117018">
    <property type="entry name" value="ATP-dependent DNA ligase DNA-binding domain"/>
    <property type="match status" value="1"/>
</dbReference>
<name>T0L5W3_9MICR</name>
<dbReference type="GO" id="GO:0005634">
    <property type="term" value="C:nucleus"/>
    <property type="evidence" value="ECO:0007669"/>
    <property type="project" value="UniProtKB-SubCell"/>
</dbReference>
<dbReference type="GO" id="GO:0051301">
    <property type="term" value="P:cell division"/>
    <property type="evidence" value="ECO:0007669"/>
    <property type="project" value="UniProtKB-KW"/>
</dbReference>
<dbReference type="GO" id="GO:0006310">
    <property type="term" value="P:DNA recombination"/>
    <property type="evidence" value="ECO:0007669"/>
    <property type="project" value="UniProtKB-KW"/>
</dbReference>
<keyword evidence="11" id="KW-0539">Nucleus</keyword>
<dbReference type="FunFam" id="2.40.50.140:FF:000062">
    <property type="entry name" value="DNA ligase"/>
    <property type="match status" value="1"/>
</dbReference>
<evidence type="ECO:0000256" key="6">
    <source>
        <dbReference type="ARBA" id="ARBA00022741"/>
    </source>
</evidence>
<evidence type="ECO:0000256" key="10">
    <source>
        <dbReference type="ARBA" id="ARBA00023204"/>
    </source>
</evidence>
<protein>
    <recommendedName>
        <fullName evidence="14">DNA ligase</fullName>
        <ecNumber evidence="14">6.5.1.1</ecNumber>
    </recommendedName>
</protein>
<feature type="domain" description="ATP-dependent DNA ligase family profile" evidence="16">
    <location>
        <begin position="316"/>
        <end position="452"/>
    </location>
</feature>
<evidence type="ECO:0000256" key="14">
    <source>
        <dbReference type="RuleBase" id="RU000617"/>
    </source>
</evidence>
<dbReference type="VEuPathDB" id="MicrosporidiaDB:NAPIS_ORF02520"/>
<dbReference type="PROSITE" id="PS00697">
    <property type="entry name" value="DNA_LIGASE_A1"/>
    <property type="match status" value="1"/>
</dbReference>
<dbReference type="AlphaFoldDB" id="T0L5W3"/>
<evidence type="ECO:0000256" key="5">
    <source>
        <dbReference type="ARBA" id="ARBA00022705"/>
    </source>
</evidence>
<dbReference type="Gene3D" id="2.40.50.140">
    <property type="entry name" value="Nucleic acid-binding proteins"/>
    <property type="match status" value="1"/>
</dbReference>
<dbReference type="InterPro" id="IPR012310">
    <property type="entry name" value="DNA_ligase_ATP-dep_cent"/>
</dbReference>
<evidence type="ECO:0000256" key="2">
    <source>
        <dbReference type="ARBA" id="ARBA00007572"/>
    </source>
</evidence>
<organism evidence="17 18">
    <name type="scientific">Vairimorpha apis BRL 01</name>
    <dbReference type="NCBI Taxonomy" id="1037528"/>
    <lineage>
        <taxon>Eukaryota</taxon>
        <taxon>Fungi</taxon>
        <taxon>Fungi incertae sedis</taxon>
        <taxon>Microsporidia</taxon>
        <taxon>Nosematidae</taxon>
        <taxon>Vairimorpha</taxon>
    </lineage>
</organism>
<dbReference type="FunFam" id="3.30.470.30:FF:000002">
    <property type="entry name" value="DNA ligase"/>
    <property type="match status" value="1"/>
</dbReference>
<dbReference type="EC" id="6.5.1.1" evidence="14"/>
<evidence type="ECO:0000256" key="12">
    <source>
        <dbReference type="ARBA" id="ARBA00023306"/>
    </source>
</evidence>
<evidence type="ECO:0000256" key="11">
    <source>
        <dbReference type="ARBA" id="ARBA00023242"/>
    </source>
</evidence>
<comment type="catalytic activity">
    <reaction evidence="13 14">
        <text>ATP + (deoxyribonucleotide)n-3'-hydroxyl + 5'-phospho-(deoxyribonucleotide)m = (deoxyribonucleotide)n+m + AMP + diphosphate.</text>
        <dbReference type="EC" id="6.5.1.1"/>
    </reaction>
</comment>
<dbReference type="NCBIfam" id="TIGR00574">
    <property type="entry name" value="dnl1"/>
    <property type="match status" value="1"/>
</dbReference>
<dbReference type="SUPFAM" id="SSF50249">
    <property type="entry name" value="Nucleic acid-binding proteins"/>
    <property type="match status" value="1"/>
</dbReference>
<gene>
    <name evidence="17" type="ORF">NAPIS_ORF02520</name>
</gene>
<dbReference type="GO" id="GO:0006281">
    <property type="term" value="P:DNA repair"/>
    <property type="evidence" value="ECO:0007669"/>
    <property type="project" value="UniProtKB-KW"/>
</dbReference>
<evidence type="ECO:0000259" key="16">
    <source>
        <dbReference type="PROSITE" id="PS50160"/>
    </source>
</evidence>
<keyword evidence="6 14" id="KW-0547">Nucleotide-binding</keyword>
<dbReference type="InterPro" id="IPR036599">
    <property type="entry name" value="DNA_ligase_N_sf"/>
</dbReference>
<keyword evidence="5" id="KW-0235">DNA replication</keyword>
<comment type="subcellular location">
    <subcellularLocation>
        <location evidence="1">Nucleus</location>
    </subcellularLocation>
</comment>
<proteinExistence type="inferred from homology"/>
<evidence type="ECO:0000313" key="18">
    <source>
        <dbReference type="Proteomes" id="UP000053780"/>
    </source>
</evidence>
<dbReference type="Pfam" id="PF01068">
    <property type="entry name" value="DNA_ligase_A_M"/>
    <property type="match status" value="1"/>
</dbReference>
<evidence type="ECO:0000256" key="15">
    <source>
        <dbReference type="RuleBase" id="RU004196"/>
    </source>
</evidence>
<dbReference type="HOGENOM" id="CLU_005138_4_1_1"/>
<dbReference type="InterPro" id="IPR012309">
    <property type="entry name" value="DNA_ligase_ATP-dep_C"/>
</dbReference>
<evidence type="ECO:0000256" key="3">
    <source>
        <dbReference type="ARBA" id="ARBA00022598"/>
    </source>
</evidence>
<dbReference type="InterPro" id="IPR050191">
    <property type="entry name" value="ATP-dep_DNA_ligase"/>
</dbReference>
<dbReference type="EMBL" id="KE647353">
    <property type="protein sequence ID" value="EQB59894.1"/>
    <property type="molecule type" value="Genomic_DNA"/>
</dbReference>
<keyword evidence="9 14" id="KW-0233">DNA recombination</keyword>
<dbReference type="CDD" id="cd07969">
    <property type="entry name" value="OBF_DNA_ligase_I"/>
    <property type="match status" value="1"/>
</dbReference>
<dbReference type="GO" id="GO:0006273">
    <property type="term" value="P:lagging strand elongation"/>
    <property type="evidence" value="ECO:0007669"/>
    <property type="project" value="TreeGrafter"/>
</dbReference>
<dbReference type="InterPro" id="IPR012340">
    <property type="entry name" value="NA-bd_OB-fold"/>
</dbReference>
<evidence type="ECO:0000256" key="9">
    <source>
        <dbReference type="ARBA" id="ARBA00023172"/>
    </source>
</evidence>
<dbReference type="Pfam" id="PF04675">
    <property type="entry name" value="DNA_ligase_A_N"/>
    <property type="match status" value="1"/>
</dbReference>
<dbReference type="CDD" id="cd07900">
    <property type="entry name" value="Adenylation_DNA_ligase_I_Euk"/>
    <property type="match status" value="1"/>
</dbReference>
<sequence>MEKIDNLSGRLEIQDVLTDYYKKVIEVDKQNLIYVIYLSTATIYPEYKNQQLNLGDKIIFDCLVECTGRKMSIIKSEYKKEGDFGIIGMKFRTTQLFISKKTLSVKDVIDGLRYIASISGIKSKTLKIRKMLEMISICSPIETKFLFRLFEEKLKVKFAFKTVLIALGKVFGNNYDDIIKEAYHKRPDIEQLVDYLIKKGIENLQFEFEIVPGIPLKPMLAQPSKNIACAFKRVENKKFTCENKYDGERIQIHRVNNVMKMYSRNLENSTNKFIDIDIKSKLNKDFVLDGEVVAYDFKTYKILPFQTLSTRKRKETSTINVSVCVFIFDILFFNGISLINKSLENRREVLYSEFEEIKGKFQFSEYINCSNIDEIEDFFTKSLTGNYEGIMIKTLDDSSKYLPSERSNSWIKLKKDYIDNVSDTFDLVVIGAYYGKGKRTGWYGGFLLASYDNENDVFETICKIGTGFDELTLGRLYEELNILSTMHPKNIKYKEQTIPDIWIKPHIVWEIKAAAVSPSPIYSCGIQNDSKGYSLRFPRFLRERNDKKCTDATSSKQITLIYNESIKN</sequence>
<accession>T0L5W3</accession>
<dbReference type="InterPro" id="IPR012308">
    <property type="entry name" value="DNA_ligase_ATP-dep_N"/>
</dbReference>
<dbReference type="OrthoDB" id="206088at2759"/>
<dbReference type="Gene3D" id="3.30.470.30">
    <property type="entry name" value="DNA ligase/mRNA capping enzyme"/>
    <property type="match status" value="1"/>
</dbReference>
<evidence type="ECO:0000256" key="13">
    <source>
        <dbReference type="ARBA" id="ARBA00034003"/>
    </source>
</evidence>
<dbReference type="InterPro" id="IPR000977">
    <property type="entry name" value="DNA_ligase_ATP-dep"/>
</dbReference>
<dbReference type="PROSITE" id="PS50160">
    <property type="entry name" value="DNA_LIGASE_A3"/>
    <property type="match status" value="1"/>
</dbReference>
<keyword evidence="8 14" id="KW-0067">ATP-binding</keyword>
<keyword evidence="4" id="KW-0132">Cell division</keyword>
<dbReference type="GO" id="GO:0003910">
    <property type="term" value="F:DNA ligase (ATP) activity"/>
    <property type="evidence" value="ECO:0007669"/>
    <property type="project" value="UniProtKB-EC"/>
</dbReference>
<evidence type="ECO:0000313" key="17">
    <source>
        <dbReference type="EMBL" id="EQB59894.1"/>
    </source>
</evidence>
<dbReference type="PANTHER" id="PTHR45674">
    <property type="entry name" value="DNA LIGASE 1/3 FAMILY MEMBER"/>
    <property type="match status" value="1"/>
</dbReference>
<keyword evidence="12" id="KW-0131">Cell cycle</keyword>
<dbReference type="GO" id="GO:0003677">
    <property type="term" value="F:DNA binding"/>
    <property type="evidence" value="ECO:0007669"/>
    <property type="project" value="InterPro"/>
</dbReference>
<evidence type="ECO:0000256" key="7">
    <source>
        <dbReference type="ARBA" id="ARBA00022763"/>
    </source>
</evidence>
<dbReference type="GO" id="GO:0005524">
    <property type="term" value="F:ATP binding"/>
    <property type="evidence" value="ECO:0007669"/>
    <property type="project" value="UniProtKB-KW"/>
</dbReference>